<evidence type="ECO:0000256" key="1">
    <source>
        <dbReference type="ARBA" id="ARBA00022801"/>
    </source>
</evidence>
<reference evidence="5 6" key="1">
    <citation type="submission" date="2021-03" db="EMBL/GenBank/DDBJ databases">
        <title>Genomic Encyclopedia of Type Strains, Phase IV (KMG-IV): sequencing the most valuable type-strain genomes for metagenomic binning, comparative biology and taxonomic classification.</title>
        <authorList>
            <person name="Goeker M."/>
        </authorList>
    </citation>
    <scope>NUCLEOTIDE SEQUENCE [LARGE SCALE GENOMIC DNA]</scope>
    <source>
        <strain evidence="5 6">DSM 25609</strain>
    </source>
</reference>
<feature type="domain" description="SH3b" evidence="4">
    <location>
        <begin position="26"/>
        <end position="88"/>
    </location>
</feature>
<dbReference type="RefSeq" id="WP_209461989.1">
    <property type="nucleotide sequence ID" value="NZ_CP110224.1"/>
</dbReference>
<dbReference type="EC" id="3.5.1.28" evidence="5"/>
<accession>A0ABS4ICU6</accession>
<dbReference type="InterPro" id="IPR002508">
    <property type="entry name" value="MurNAc-LAA_cat"/>
</dbReference>
<sequence length="343" mass="38564">MRLKMMITGLISILCLLILLSIPTHADEAEINVDNLNIRSGPGTDFDTVGQADIDQVYTVINKQDEWVEVELDDGTGWITTEYITLKSEPEDFTEMTITIQHDNTQFRNGPSTDYEIIHFADTGTTYNAIDQDGDWYEVEHGEANAFVLKQLVDGDKYKSSSDFTGKTIVIDAGHGGRDVGAIGASDTYEKDFTYQTAQELANELTTLGAEVLLTRPYDDFISLGSRASFANTMDTDVFLSLHYDSIPELPNVTGTETFYYHDQDEELAEYVQEEIINETGTNDRGTNQEDLMVIRQTLKPSILLELGFLSNTEEEERIETNSYQKQMVTGIVNGLRKYFANE</sequence>
<keyword evidence="3" id="KW-0732">Signal</keyword>
<dbReference type="PANTHER" id="PTHR30404">
    <property type="entry name" value="N-ACETYLMURAMOYL-L-ALANINE AMIDASE"/>
    <property type="match status" value="1"/>
</dbReference>
<dbReference type="InterPro" id="IPR050695">
    <property type="entry name" value="N-acetylmuramoyl_amidase_3"/>
</dbReference>
<gene>
    <name evidence="5" type="ORF">J2Z83_000861</name>
</gene>
<keyword evidence="2" id="KW-0961">Cell wall biogenesis/degradation</keyword>
<dbReference type="SMART" id="SM00646">
    <property type="entry name" value="Ami_3"/>
    <property type="match status" value="1"/>
</dbReference>
<dbReference type="EMBL" id="JAGGKX010000003">
    <property type="protein sequence ID" value="MBP1968767.1"/>
    <property type="molecule type" value="Genomic_DNA"/>
</dbReference>
<evidence type="ECO:0000259" key="4">
    <source>
        <dbReference type="PROSITE" id="PS51781"/>
    </source>
</evidence>
<feature type="chain" id="PRO_5047251409" evidence="3">
    <location>
        <begin position="27"/>
        <end position="343"/>
    </location>
</feature>
<dbReference type="GO" id="GO:0008745">
    <property type="term" value="F:N-acetylmuramoyl-L-alanine amidase activity"/>
    <property type="evidence" value="ECO:0007669"/>
    <property type="project" value="UniProtKB-EC"/>
</dbReference>
<dbReference type="Pfam" id="PF08239">
    <property type="entry name" value="SH3_3"/>
    <property type="match status" value="2"/>
</dbReference>
<dbReference type="SMART" id="SM00287">
    <property type="entry name" value="SH3b"/>
    <property type="match status" value="2"/>
</dbReference>
<evidence type="ECO:0000256" key="2">
    <source>
        <dbReference type="ARBA" id="ARBA00023316"/>
    </source>
</evidence>
<keyword evidence="6" id="KW-1185">Reference proteome</keyword>
<feature type="signal peptide" evidence="3">
    <location>
        <begin position="1"/>
        <end position="26"/>
    </location>
</feature>
<organism evidence="5 6">
    <name type="scientific">Virgibacillus natechei</name>
    <dbReference type="NCBI Taxonomy" id="1216297"/>
    <lineage>
        <taxon>Bacteria</taxon>
        <taxon>Bacillati</taxon>
        <taxon>Bacillota</taxon>
        <taxon>Bacilli</taxon>
        <taxon>Bacillales</taxon>
        <taxon>Bacillaceae</taxon>
        <taxon>Virgibacillus</taxon>
    </lineage>
</organism>
<evidence type="ECO:0000313" key="6">
    <source>
        <dbReference type="Proteomes" id="UP001519345"/>
    </source>
</evidence>
<evidence type="ECO:0000313" key="5">
    <source>
        <dbReference type="EMBL" id="MBP1968767.1"/>
    </source>
</evidence>
<dbReference type="Gene3D" id="2.30.30.40">
    <property type="entry name" value="SH3 Domains"/>
    <property type="match status" value="2"/>
</dbReference>
<dbReference type="PANTHER" id="PTHR30404:SF0">
    <property type="entry name" value="N-ACETYLMURAMOYL-L-ALANINE AMIDASE AMIC"/>
    <property type="match status" value="1"/>
</dbReference>
<protein>
    <submittedName>
        <fullName evidence="5">N-acetylmuramoyl-L-alanine amidase</fullName>
        <ecNumber evidence="5">3.5.1.28</ecNumber>
    </submittedName>
</protein>
<proteinExistence type="predicted"/>
<name>A0ABS4ICU6_9BACI</name>
<evidence type="ECO:0000256" key="3">
    <source>
        <dbReference type="SAM" id="SignalP"/>
    </source>
</evidence>
<dbReference type="InterPro" id="IPR003646">
    <property type="entry name" value="SH3-like_bac-type"/>
</dbReference>
<dbReference type="SUPFAM" id="SSF53187">
    <property type="entry name" value="Zn-dependent exopeptidases"/>
    <property type="match status" value="1"/>
</dbReference>
<dbReference type="PROSITE" id="PS51781">
    <property type="entry name" value="SH3B"/>
    <property type="match status" value="2"/>
</dbReference>
<keyword evidence="1 5" id="KW-0378">Hydrolase</keyword>
<dbReference type="Proteomes" id="UP001519345">
    <property type="component" value="Unassembled WGS sequence"/>
</dbReference>
<dbReference type="Pfam" id="PF01520">
    <property type="entry name" value="Amidase_3"/>
    <property type="match status" value="1"/>
</dbReference>
<dbReference type="CDD" id="cd02696">
    <property type="entry name" value="MurNAc-LAA"/>
    <property type="match status" value="1"/>
</dbReference>
<comment type="caution">
    <text evidence="5">The sequence shown here is derived from an EMBL/GenBank/DDBJ whole genome shotgun (WGS) entry which is preliminary data.</text>
</comment>
<dbReference type="Gene3D" id="3.40.630.40">
    <property type="entry name" value="Zn-dependent exopeptidases"/>
    <property type="match status" value="1"/>
</dbReference>
<feature type="domain" description="SH3b" evidence="4">
    <location>
        <begin position="93"/>
        <end position="156"/>
    </location>
</feature>